<dbReference type="InterPro" id="IPR026079">
    <property type="entry name" value="CDR2"/>
</dbReference>
<keyword evidence="2 3" id="KW-0175">Coiled coil</keyword>
<dbReference type="AlphaFoldDB" id="A0A4W3HGM5"/>
<feature type="compositionally biased region" description="Polar residues" evidence="4">
    <location>
        <begin position="368"/>
        <end position="392"/>
    </location>
</feature>
<gene>
    <name evidence="5" type="primary">cdr2a</name>
</gene>
<accession>A0A4W3HGM5</accession>
<dbReference type="FunCoup" id="A0A4W3HGM5">
    <property type="interactions" value="41"/>
</dbReference>
<feature type="coiled-coil region" evidence="3">
    <location>
        <begin position="172"/>
        <end position="244"/>
    </location>
</feature>
<comment type="similarity">
    <text evidence="1">Belongs to the CDR2 family.</text>
</comment>
<evidence type="ECO:0000313" key="5">
    <source>
        <dbReference type="Ensembl" id="ENSCMIP00000014490.1"/>
    </source>
</evidence>
<dbReference type="Ensembl" id="ENSCMIT00000014800.1">
    <property type="protein sequence ID" value="ENSCMIP00000014490.1"/>
    <property type="gene ID" value="ENSCMIG00000007169.1"/>
</dbReference>
<evidence type="ECO:0000256" key="1">
    <source>
        <dbReference type="ARBA" id="ARBA00009019"/>
    </source>
</evidence>
<evidence type="ECO:0000256" key="2">
    <source>
        <dbReference type="ARBA" id="ARBA00023054"/>
    </source>
</evidence>
<protein>
    <submittedName>
        <fullName evidence="5">Cerebellar deration related protein 2</fullName>
    </submittedName>
</protein>
<reference evidence="5" key="5">
    <citation type="submission" date="2025-09" db="UniProtKB">
        <authorList>
            <consortium name="Ensembl"/>
        </authorList>
    </citation>
    <scope>IDENTIFICATION</scope>
</reference>
<dbReference type="Proteomes" id="UP000314986">
    <property type="component" value="Unassembled WGS sequence"/>
</dbReference>
<sequence length="459" mass="52291">MLTDTIVEDFELHLHLAAELGKTLLNRNTELEEALQQMYATNQEQIQEIDYLTKQVELLREMNEQHAKVYEQLDSTARDLEVSNQKLVVESKVSHQKILGLTETIESLQSHVEDIQKQMEGLKKPELDPLERDAQQRALNSLPCLKELYDLRKYFVYDHVFAEKITSTEVSVSPMEEENEQLKKTLNTLQTQLTLERQRRATIEQEYSLVLRENSELEKDVSHLDNYKQCIQELETEVVELRQKSQLDNVFVSLVDNLLPESFLFAGKESSDIIHVPATKAHLNGPSSKLEADGTVLKRSSSETMLKIVSDEDLIQGHEQTCIRRAEAVRKRGISLLNEVDEQYNALQLKYEELLKKCQIPEGSLTNKAVQTKHPSPHQSENAAQYERTPSSGEPGAGIAELAATTTQGAVVKTTGPLGIAQPEYKVLFKEIFSCIKKTKDEIDQHRMKYKSTAQSQKM</sequence>
<dbReference type="PANTHER" id="PTHR19232:SF1">
    <property type="entry name" value="CEREBELLAR DEGENERATION-RELATED PROTEIN 2"/>
    <property type="match status" value="1"/>
</dbReference>
<dbReference type="OMA" id="GCRARQK"/>
<dbReference type="GeneTree" id="ENSGT00390000018570"/>
<name>A0A4W3HGM5_CALMI</name>
<reference evidence="6" key="2">
    <citation type="journal article" date="2007" name="PLoS Biol.">
        <title>Survey sequencing and comparative analysis of the elephant shark (Callorhinchus milii) genome.</title>
        <authorList>
            <person name="Venkatesh B."/>
            <person name="Kirkness E.F."/>
            <person name="Loh Y.H."/>
            <person name="Halpern A.L."/>
            <person name="Lee A.P."/>
            <person name="Johnson J."/>
            <person name="Dandona N."/>
            <person name="Viswanathan L.D."/>
            <person name="Tay A."/>
            <person name="Venter J.C."/>
            <person name="Strausberg R.L."/>
            <person name="Brenner S."/>
        </authorList>
    </citation>
    <scope>NUCLEOTIDE SEQUENCE [LARGE SCALE GENOMIC DNA]</scope>
</reference>
<proteinExistence type="inferred from homology"/>
<keyword evidence="6" id="KW-1185">Reference proteome</keyword>
<evidence type="ECO:0000256" key="3">
    <source>
        <dbReference type="SAM" id="Coils"/>
    </source>
</evidence>
<reference evidence="6" key="1">
    <citation type="journal article" date="2006" name="Science">
        <title>Ancient noncoding elements conserved in the human genome.</title>
        <authorList>
            <person name="Venkatesh B."/>
            <person name="Kirkness E.F."/>
            <person name="Loh Y.H."/>
            <person name="Halpern A.L."/>
            <person name="Lee A.P."/>
            <person name="Johnson J."/>
            <person name="Dandona N."/>
            <person name="Viswanathan L.D."/>
            <person name="Tay A."/>
            <person name="Venter J.C."/>
            <person name="Strausberg R.L."/>
            <person name="Brenner S."/>
        </authorList>
    </citation>
    <scope>NUCLEOTIDE SEQUENCE [LARGE SCALE GENOMIC DNA]</scope>
</reference>
<evidence type="ECO:0000256" key="4">
    <source>
        <dbReference type="SAM" id="MobiDB-lite"/>
    </source>
</evidence>
<dbReference type="PANTHER" id="PTHR19232">
    <property type="entry name" value="CENTROCORTIN FAMILY MEMBER"/>
    <property type="match status" value="1"/>
</dbReference>
<feature type="region of interest" description="Disordered" evidence="4">
    <location>
        <begin position="368"/>
        <end position="397"/>
    </location>
</feature>
<organism evidence="5 6">
    <name type="scientific">Callorhinchus milii</name>
    <name type="common">Ghost shark</name>
    <dbReference type="NCBI Taxonomy" id="7868"/>
    <lineage>
        <taxon>Eukaryota</taxon>
        <taxon>Metazoa</taxon>
        <taxon>Chordata</taxon>
        <taxon>Craniata</taxon>
        <taxon>Vertebrata</taxon>
        <taxon>Chondrichthyes</taxon>
        <taxon>Holocephali</taxon>
        <taxon>Chimaeriformes</taxon>
        <taxon>Callorhinchidae</taxon>
        <taxon>Callorhinchus</taxon>
    </lineage>
</organism>
<reference evidence="6" key="3">
    <citation type="journal article" date="2014" name="Nature">
        <title>Elephant shark genome provides unique insights into gnathostome evolution.</title>
        <authorList>
            <consortium name="International Elephant Shark Genome Sequencing Consortium"/>
            <person name="Venkatesh B."/>
            <person name="Lee A.P."/>
            <person name="Ravi V."/>
            <person name="Maurya A.K."/>
            <person name="Lian M.M."/>
            <person name="Swann J.B."/>
            <person name="Ohta Y."/>
            <person name="Flajnik M.F."/>
            <person name="Sutoh Y."/>
            <person name="Kasahara M."/>
            <person name="Hoon S."/>
            <person name="Gangu V."/>
            <person name="Roy S.W."/>
            <person name="Irimia M."/>
            <person name="Korzh V."/>
            <person name="Kondrychyn I."/>
            <person name="Lim Z.W."/>
            <person name="Tay B.H."/>
            <person name="Tohari S."/>
            <person name="Kong K.W."/>
            <person name="Ho S."/>
            <person name="Lorente-Galdos B."/>
            <person name="Quilez J."/>
            <person name="Marques-Bonet T."/>
            <person name="Raney B.J."/>
            <person name="Ingham P.W."/>
            <person name="Tay A."/>
            <person name="Hillier L.W."/>
            <person name="Minx P."/>
            <person name="Boehm T."/>
            <person name="Wilson R.K."/>
            <person name="Brenner S."/>
            <person name="Warren W.C."/>
        </authorList>
    </citation>
    <scope>NUCLEOTIDE SEQUENCE [LARGE SCALE GENOMIC DNA]</scope>
</reference>
<evidence type="ECO:0000313" key="6">
    <source>
        <dbReference type="Proteomes" id="UP000314986"/>
    </source>
</evidence>
<dbReference type="InParanoid" id="A0A4W3HGM5"/>
<reference evidence="5" key="4">
    <citation type="submission" date="2025-08" db="UniProtKB">
        <authorList>
            <consortium name="Ensembl"/>
        </authorList>
    </citation>
    <scope>IDENTIFICATION</scope>
</reference>